<proteinExistence type="predicted"/>
<evidence type="ECO:0000313" key="3">
    <source>
        <dbReference type="Proteomes" id="UP000298493"/>
    </source>
</evidence>
<organism evidence="2 3">
    <name type="scientific">Venturia nashicola</name>
    <dbReference type="NCBI Taxonomy" id="86259"/>
    <lineage>
        <taxon>Eukaryota</taxon>
        <taxon>Fungi</taxon>
        <taxon>Dikarya</taxon>
        <taxon>Ascomycota</taxon>
        <taxon>Pezizomycotina</taxon>
        <taxon>Dothideomycetes</taxon>
        <taxon>Pleosporomycetidae</taxon>
        <taxon>Venturiales</taxon>
        <taxon>Venturiaceae</taxon>
        <taxon>Venturia</taxon>
    </lineage>
</organism>
<dbReference type="STRING" id="86259.A0A4Z1PJU8"/>
<dbReference type="EMBL" id="SNSC02000008">
    <property type="protein sequence ID" value="TID22452.1"/>
    <property type="molecule type" value="Genomic_DNA"/>
</dbReference>
<name>A0A4Z1PJU8_9PEZI</name>
<sequence length="521" mass="56249">MLLTLPSPAKPEFEYKKSHEFAPRLSSYSAQRTASKPDRDTFPALQGSVAETMSGPHRGLPPPSSMTLPDPGRMPQSLTPSFTGMPAPPSQWHGAEESMRNWLNTKAEEEKRKREEEKTKQESYRLEQRKIEQNMLSESIRNGIPPPLVPIIFAGIGGSNLSNLSIEWLQQYAHSLQVAQQQQQQAGPQVQPQEQQDMRRDRLLNQPQPYGSSGPSGQGGLSGPPPPPQQFASQPAPPYGYQGAAMSPIDGTRQPVGLPGPSSGPTSAPRPPLQNVLPRLTTNDQMQAPQGPPSVTGGPVQPSGPHGQPLQEQSSSSSPSIYFHHWVPPTSQGGGGNPPATPSEHASPPKRRRTTIGSQHLLASQPTSEPRYQSTSFVHVSSPASSTPGGRRGGHKRHLSDTSSRGTFPTATKKTRSRGNTESSQADLDEIKRTRQGYPVGGGEDRSDSGSISSYGGPPSAKRSRFAINECQAQAGKTALAEAQRHDDCESLELEQGSANSVFQRRPEHLNNNHEALLGKQ</sequence>
<feature type="compositionally biased region" description="Polar residues" evidence="1">
    <location>
        <begin position="401"/>
        <end position="426"/>
    </location>
</feature>
<feature type="compositionally biased region" description="Low complexity" evidence="1">
    <location>
        <begin position="449"/>
        <end position="460"/>
    </location>
</feature>
<feature type="region of interest" description="Disordered" evidence="1">
    <location>
        <begin position="176"/>
        <end position="466"/>
    </location>
</feature>
<gene>
    <name evidence="2" type="ORF">E6O75_ATG11246</name>
</gene>
<feature type="compositionally biased region" description="Low complexity" evidence="1">
    <location>
        <begin position="177"/>
        <end position="195"/>
    </location>
</feature>
<comment type="caution">
    <text evidence="2">The sequence shown here is derived from an EMBL/GenBank/DDBJ whole genome shotgun (WGS) entry which is preliminary data.</text>
</comment>
<feature type="compositionally biased region" description="Polar residues" evidence="1">
    <location>
        <begin position="355"/>
        <end position="388"/>
    </location>
</feature>
<accession>A0A4Z1PJU8</accession>
<dbReference type="InterPro" id="IPR021216">
    <property type="entry name" value="DUF2722"/>
</dbReference>
<protein>
    <submittedName>
        <fullName evidence="2">Uncharacterized protein</fullName>
    </submittedName>
</protein>
<feature type="compositionally biased region" description="Basic and acidic residues" evidence="1">
    <location>
        <begin position="106"/>
        <end position="126"/>
    </location>
</feature>
<dbReference type="Proteomes" id="UP000298493">
    <property type="component" value="Unassembled WGS sequence"/>
</dbReference>
<feature type="region of interest" description="Disordered" evidence="1">
    <location>
        <begin position="17"/>
        <end position="126"/>
    </location>
</feature>
<evidence type="ECO:0000256" key="1">
    <source>
        <dbReference type="SAM" id="MobiDB-lite"/>
    </source>
</evidence>
<dbReference type="Pfam" id="PF10846">
    <property type="entry name" value="DUF2722"/>
    <property type="match status" value="1"/>
</dbReference>
<keyword evidence="3" id="KW-1185">Reference proteome</keyword>
<feature type="region of interest" description="Disordered" evidence="1">
    <location>
        <begin position="499"/>
        <end position="521"/>
    </location>
</feature>
<evidence type="ECO:0000313" key="2">
    <source>
        <dbReference type="EMBL" id="TID22452.1"/>
    </source>
</evidence>
<reference evidence="2 3" key="1">
    <citation type="submission" date="2019-04" db="EMBL/GenBank/DDBJ databases">
        <title>High contiguity whole genome sequence and gene annotation resource for two Venturia nashicola isolates.</title>
        <authorList>
            <person name="Prokchorchik M."/>
            <person name="Won K."/>
            <person name="Lee Y."/>
            <person name="Choi E.D."/>
            <person name="Segonzac C."/>
            <person name="Sohn K.H."/>
        </authorList>
    </citation>
    <scope>NUCLEOTIDE SEQUENCE [LARGE SCALE GENOMIC DNA]</scope>
    <source>
        <strain evidence="2 3">PRI2</strain>
    </source>
</reference>
<dbReference type="AlphaFoldDB" id="A0A4Z1PJU8"/>